<comment type="caution">
    <text evidence="1">The sequence shown here is derived from an EMBL/GenBank/DDBJ whole genome shotgun (WGS) entry which is preliminary data.</text>
</comment>
<dbReference type="EMBL" id="MBLM01000130">
    <property type="protein sequence ID" value="OHV33734.1"/>
    <property type="molecule type" value="Genomic_DNA"/>
</dbReference>
<name>A0A1S1QN19_9ACTN</name>
<accession>A0A1S1QN19</accession>
<dbReference type="GO" id="GO:0006281">
    <property type="term" value="P:DNA repair"/>
    <property type="evidence" value="ECO:0007669"/>
    <property type="project" value="InterPro"/>
</dbReference>
<dbReference type="OrthoDB" id="3078554at2"/>
<gene>
    <name evidence="1" type="ORF">CC117_05015</name>
</gene>
<protein>
    <recommendedName>
        <fullName evidence="3">Endonuclease III-like protein</fullName>
    </recommendedName>
</protein>
<evidence type="ECO:0000313" key="2">
    <source>
        <dbReference type="Proteomes" id="UP000179627"/>
    </source>
</evidence>
<reference evidence="2" key="1">
    <citation type="submission" date="2016-07" db="EMBL/GenBank/DDBJ databases">
        <title>Sequence Frankia sp. strain CcI1.17.</title>
        <authorList>
            <person name="Ghodhbane-Gtari F."/>
            <person name="Swanson E."/>
            <person name="Gueddou A."/>
            <person name="Morris K."/>
            <person name="Hezbri K."/>
            <person name="Ktari A."/>
            <person name="Nouioui I."/>
            <person name="Abebe-Akele F."/>
            <person name="Simpson S."/>
            <person name="Thomas K."/>
            <person name="Gtari M."/>
            <person name="Tisa L.S."/>
            <person name="Hurst S."/>
        </authorList>
    </citation>
    <scope>NUCLEOTIDE SEQUENCE [LARGE SCALE GENOMIC DNA]</scope>
    <source>
        <strain evidence="2">Cc1.17</strain>
    </source>
</reference>
<evidence type="ECO:0000313" key="1">
    <source>
        <dbReference type="EMBL" id="OHV33734.1"/>
    </source>
</evidence>
<dbReference type="AlphaFoldDB" id="A0A1S1QN19"/>
<proteinExistence type="predicted"/>
<dbReference type="InterPro" id="IPR011257">
    <property type="entry name" value="DNA_glycosylase"/>
</dbReference>
<evidence type="ECO:0008006" key="3">
    <source>
        <dbReference type="Google" id="ProtNLM"/>
    </source>
</evidence>
<organism evidence="1 2">
    <name type="scientific">Parafrankia colletiae</name>
    <dbReference type="NCBI Taxonomy" id="573497"/>
    <lineage>
        <taxon>Bacteria</taxon>
        <taxon>Bacillati</taxon>
        <taxon>Actinomycetota</taxon>
        <taxon>Actinomycetes</taxon>
        <taxon>Frankiales</taxon>
        <taxon>Frankiaceae</taxon>
        <taxon>Parafrankia</taxon>
    </lineage>
</organism>
<keyword evidence="2" id="KW-1185">Reference proteome</keyword>
<dbReference type="SUPFAM" id="SSF48150">
    <property type="entry name" value="DNA-glycosylase"/>
    <property type="match status" value="1"/>
</dbReference>
<dbReference type="Proteomes" id="UP000179627">
    <property type="component" value="Unassembled WGS sequence"/>
</dbReference>
<dbReference type="RefSeq" id="WP_071086758.1">
    <property type="nucleotide sequence ID" value="NZ_MBLM01000130.1"/>
</dbReference>
<dbReference type="GO" id="GO:0003824">
    <property type="term" value="F:catalytic activity"/>
    <property type="evidence" value="ECO:0007669"/>
    <property type="project" value="InterPro"/>
</dbReference>
<sequence>MAGTDSEAILRELLARHGRTYAEDIDVDVPADTAEGMFGLLLFALLASAPIRTSMAVEAFRALRKQGWTSAAALGEASWAERVRVLNRSGYARYDESTSRTLADACGYLLDTYDGDIRRLRDAADHTPDRERELLQQIKGIGPVGADIFLREAQAAWDELVPYVDERARAAAGDLGLPTDPRDLAELVEREDVPRLVAALVRTRLEHDADDVRQAAARGG</sequence>
<dbReference type="Gene3D" id="1.10.340.30">
    <property type="entry name" value="Hypothetical protein, domain 2"/>
    <property type="match status" value="1"/>
</dbReference>